<name>M2ZVW7_PSEFD</name>
<proteinExistence type="predicted"/>
<evidence type="ECO:0000313" key="1">
    <source>
        <dbReference type="EMBL" id="EME83139.1"/>
    </source>
</evidence>
<evidence type="ECO:0008006" key="3">
    <source>
        <dbReference type="Google" id="ProtNLM"/>
    </source>
</evidence>
<evidence type="ECO:0000313" key="2">
    <source>
        <dbReference type="Proteomes" id="UP000016932"/>
    </source>
</evidence>
<dbReference type="STRING" id="383855.M2ZVW7"/>
<reference evidence="1 2" key="1">
    <citation type="journal article" date="2012" name="PLoS Pathog.">
        <title>Diverse lifestyles and strategies of plant pathogenesis encoded in the genomes of eighteen Dothideomycetes fungi.</title>
        <authorList>
            <person name="Ohm R.A."/>
            <person name="Feau N."/>
            <person name="Henrissat B."/>
            <person name="Schoch C.L."/>
            <person name="Horwitz B.A."/>
            <person name="Barry K.W."/>
            <person name="Condon B.J."/>
            <person name="Copeland A.C."/>
            <person name="Dhillon B."/>
            <person name="Glaser F."/>
            <person name="Hesse C.N."/>
            <person name="Kosti I."/>
            <person name="LaButti K."/>
            <person name="Lindquist E.A."/>
            <person name="Lucas S."/>
            <person name="Salamov A.A."/>
            <person name="Bradshaw R.E."/>
            <person name="Ciuffetti L."/>
            <person name="Hamelin R.C."/>
            <person name="Kema G.H.J."/>
            <person name="Lawrence C."/>
            <person name="Scott J.A."/>
            <person name="Spatafora J.W."/>
            <person name="Turgeon B.G."/>
            <person name="de Wit P.J.G.M."/>
            <person name="Zhong S."/>
            <person name="Goodwin S.B."/>
            <person name="Grigoriev I.V."/>
        </authorList>
    </citation>
    <scope>NUCLEOTIDE SEQUENCE [LARGE SCALE GENOMIC DNA]</scope>
    <source>
        <strain evidence="1 2">CIRAD86</strain>
    </source>
</reference>
<dbReference type="KEGG" id="pfj:MYCFIDRAFT_211254"/>
<dbReference type="EMBL" id="KB446558">
    <property type="protein sequence ID" value="EME83139.1"/>
    <property type="molecule type" value="Genomic_DNA"/>
</dbReference>
<dbReference type="GeneID" id="19337352"/>
<dbReference type="HOGENOM" id="CLU_2097885_0_0_1"/>
<protein>
    <recommendedName>
        <fullName evidence="3">Protein kinase domain-containing protein</fullName>
    </recommendedName>
</protein>
<dbReference type="AlphaFoldDB" id="M2ZVW7"/>
<accession>M2ZVW7</accession>
<dbReference type="VEuPathDB" id="FungiDB:MYCFIDRAFT_211254"/>
<dbReference type="Proteomes" id="UP000016932">
    <property type="component" value="Unassembled WGS sequence"/>
</dbReference>
<sequence>MQCTTLTKEEQPSYLPGKVTEYKIDHEYFRSKYGAGLVDLVNRCMKYNPQDRPPLQDLEAAVAQLIAEDLEAAQANGGVQDPADTILMTADAYRIGMTAAQVLPQPEEVAEGISLL</sequence>
<dbReference type="RefSeq" id="XP_007926450.1">
    <property type="nucleotide sequence ID" value="XM_007928259.1"/>
</dbReference>
<keyword evidence="2" id="KW-1185">Reference proteome</keyword>
<gene>
    <name evidence="1" type="ORF">MYCFIDRAFT_211254</name>
</gene>
<organism evidence="1 2">
    <name type="scientific">Pseudocercospora fijiensis (strain CIRAD86)</name>
    <name type="common">Black leaf streak disease fungus</name>
    <name type="synonym">Mycosphaerella fijiensis</name>
    <dbReference type="NCBI Taxonomy" id="383855"/>
    <lineage>
        <taxon>Eukaryota</taxon>
        <taxon>Fungi</taxon>
        <taxon>Dikarya</taxon>
        <taxon>Ascomycota</taxon>
        <taxon>Pezizomycotina</taxon>
        <taxon>Dothideomycetes</taxon>
        <taxon>Dothideomycetidae</taxon>
        <taxon>Mycosphaerellales</taxon>
        <taxon>Mycosphaerellaceae</taxon>
        <taxon>Pseudocercospora</taxon>
    </lineage>
</organism>